<dbReference type="EMBL" id="JQIM01000010">
    <property type="protein sequence ID" value="KGX07924.1"/>
    <property type="molecule type" value="Genomic_DNA"/>
</dbReference>
<reference evidence="1 2" key="1">
    <citation type="submission" date="2014-08" db="EMBL/GenBank/DDBJ databases">
        <authorList>
            <person name="Bunnell A."/>
            <person name="Chain P.S."/>
            <person name="Chertkov O."/>
            <person name="Currie B.J."/>
            <person name="Daligault H.E."/>
            <person name="Davenport K.W."/>
            <person name="Davis C."/>
            <person name="Gleasner C.D."/>
            <person name="Johnson S.L."/>
            <person name="Kaestli M."/>
            <person name="Koren S."/>
            <person name="Kunde Y.A."/>
            <person name="Mayo M."/>
            <person name="McMurry K.K."/>
            <person name="Price E.P."/>
            <person name="Reitenga K.G."/>
            <person name="Robison R."/>
            <person name="Rosovitz M.J."/>
            <person name="Sarovich D.S."/>
            <person name="Teshima H."/>
        </authorList>
    </citation>
    <scope>NUCLEOTIDE SEQUENCE [LARGE SCALE GENOMIC DNA]</scope>
    <source>
        <strain evidence="1 2">MSHR44</strain>
    </source>
</reference>
<dbReference type="GeneID" id="93062008"/>
<gene>
    <name evidence="1" type="ORF">Y036_2017</name>
</gene>
<evidence type="ECO:0000313" key="1">
    <source>
        <dbReference type="EMBL" id="KGX07924.1"/>
    </source>
</evidence>
<organism evidence="1 2">
    <name type="scientific">Burkholderia pseudomallei</name>
    <name type="common">Pseudomonas pseudomallei</name>
    <dbReference type="NCBI Taxonomy" id="28450"/>
    <lineage>
        <taxon>Bacteria</taxon>
        <taxon>Pseudomonadati</taxon>
        <taxon>Pseudomonadota</taxon>
        <taxon>Betaproteobacteria</taxon>
        <taxon>Burkholderiales</taxon>
        <taxon>Burkholderiaceae</taxon>
        <taxon>Burkholderia</taxon>
        <taxon>pseudomallei group</taxon>
    </lineage>
</organism>
<evidence type="ECO:0000313" key="2">
    <source>
        <dbReference type="Proteomes" id="UP000030475"/>
    </source>
</evidence>
<dbReference type="RefSeq" id="WP_004525743.1">
    <property type="nucleotide sequence ID" value="NZ_AP028071.1"/>
</dbReference>
<comment type="caution">
    <text evidence="1">The sequence shown here is derived from an EMBL/GenBank/DDBJ whole genome shotgun (WGS) entry which is preliminary data.</text>
</comment>
<dbReference type="AlphaFoldDB" id="A0A095P972"/>
<proteinExistence type="predicted"/>
<protein>
    <submittedName>
        <fullName evidence="1">FAD linked oxidase domain protein</fullName>
    </submittedName>
</protein>
<dbReference type="OMA" id="GYPKHLD"/>
<dbReference type="Proteomes" id="UP000030475">
    <property type="component" value="Unassembled WGS sequence"/>
</dbReference>
<accession>A0A095P972</accession>
<name>A0A095P972_BURPE</name>
<sequence>MIRAHPFGYPKPLDRRRVAQAGCPKRRKAVRRLHPPLAQPATALCRVPGYGALVQLWRRVRATLPGVVCFEAMRPAFYRCVAAHAPARRRRSTRTAASRR</sequence>